<evidence type="ECO:0000256" key="1">
    <source>
        <dbReference type="SAM" id="MobiDB-lite"/>
    </source>
</evidence>
<gene>
    <name evidence="3" type="ORF">AWC23_09405</name>
</gene>
<reference evidence="3 4" key="1">
    <citation type="submission" date="2016-01" db="EMBL/GenBank/DDBJ databases">
        <title>The new phylogeny of the genus Mycobacterium.</title>
        <authorList>
            <person name="Tarcisio F."/>
            <person name="Conor M."/>
            <person name="Antonella G."/>
            <person name="Elisabetta G."/>
            <person name="Giulia F.S."/>
            <person name="Sara T."/>
            <person name="Anna F."/>
            <person name="Clotilde B."/>
            <person name="Roberto B."/>
            <person name="Veronica D.S."/>
            <person name="Fabio R."/>
            <person name="Monica P."/>
            <person name="Olivier J."/>
            <person name="Enrico T."/>
            <person name="Nicola S."/>
        </authorList>
    </citation>
    <scope>NUCLEOTIDE SEQUENCE [LARGE SCALE GENOMIC DNA]</scope>
    <source>
        <strain evidence="3 4">DSM 44616</strain>
    </source>
</reference>
<evidence type="ECO:0000259" key="2">
    <source>
        <dbReference type="Pfam" id="PF23212"/>
    </source>
</evidence>
<evidence type="ECO:0000313" key="4">
    <source>
        <dbReference type="Proteomes" id="UP000193387"/>
    </source>
</evidence>
<dbReference type="EMBL" id="LQPR01000022">
    <property type="protein sequence ID" value="ORW72657.1"/>
    <property type="molecule type" value="Genomic_DNA"/>
</dbReference>
<dbReference type="Pfam" id="PF23212">
    <property type="entry name" value="DUF7064"/>
    <property type="match status" value="1"/>
</dbReference>
<name>A0AAJ3NSF9_9MYCO</name>
<organism evidence="3 4">
    <name type="scientific">Mycobacterium saskatchewanense</name>
    <dbReference type="NCBI Taxonomy" id="220927"/>
    <lineage>
        <taxon>Bacteria</taxon>
        <taxon>Bacillati</taxon>
        <taxon>Actinomycetota</taxon>
        <taxon>Actinomycetes</taxon>
        <taxon>Mycobacteriales</taxon>
        <taxon>Mycobacteriaceae</taxon>
        <taxon>Mycobacterium</taxon>
        <taxon>Mycobacterium simiae complex</taxon>
    </lineage>
</organism>
<feature type="domain" description="DUF7064" evidence="2">
    <location>
        <begin position="193"/>
        <end position="315"/>
    </location>
</feature>
<accession>A0AAJ3NSF9</accession>
<dbReference type="SUPFAM" id="SSF159245">
    <property type="entry name" value="AttH-like"/>
    <property type="match status" value="1"/>
</dbReference>
<feature type="region of interest" description="Disordered" evidence="1">
    <location>
        <begin position="1"/>
        <end position="24"/>
    </location>
</feature>
<dbReference type="Proteomes" id="UP000193387">
    <property type="component" value="Unassembled WGS sequence"/>
</dbReference>
<dbReference type="AlphaFoldDB" id="A0AAJ3NSF9"/>
<proteinExistence type="predicted"/>
<sequence>MAVDPMTVEPLQPNESDERPHPAETAPLWNESWYFDFADATRGIGGWVRLGLMPNEDVAWICALVCGPDLPTLAVLDFNAALPADPTKVQTDNIDLTLEPIEPLKKYRVSVRGRGQAHRDPATLLRSNPVDAEEIDLAMDLIWTTAGIPYLYRLTPRYEIPCTVSGTVRWGDSTIELDAVPGQRDHSWGVRDWWGGLEWMWCALHLDDGRHLHIVDARLAGLANTVIGYVQQSDTGLVELEAAEVEEAFADNGLPISSMIRLEPGGVEATVEIGGHAPVRLVSPTGQLSHFPRAWVKVTTSDGGKGVGWIEWNRVQSR</sequence>
<protein>
    <recommendedName>
        <fullName evidence="2">DUF7064 domain-containing protein</fullName>
    </recommendedName>
</protein>
<comment type="caution">
    <text evidence="3">The sequence shown here is derived from an EMBL/GenBank/DDBJ whole genome shotgun (WGS) entry which is preliminary data.</text>
</comment>
<dbReference type="InterPro" id="IPR055492">
    <property type="entry name" value="DUF7064"/>
</dbReference>
<evidence type="ECO:0000313" key="3">
    <source>
        <dbReference type="EMBL" id="ORW72657.1"/>
    </source>
</evidence>
<keyword evidence="4" id="KW-1185">Reference proteome</keyword>